<comment type="similarity">
    <text evidence="1">Belongs to the HypD family.</text>
</comment>
<keyword evidence="5" id="KW-1185">Reference proteome</keyword>
<dbReference type="Gene3D" id="6.10.20.100">
    <property type="match status" value="1"/>
</dbReference>
<dbReference type="NCBIfam" id="TIGR00075">
    <property type="entry name" value="hypD"/>
    <property type="match status" value="1"/>
</dbReference>
<proteinExistence type="inferred from homology"/>
<dbReference type="PIRSF" id="PIRSF005622">
    <property type="entry name" value="Hydrgn_mat_hypD"/>
    <property type="match status" value="1"/>
</dbReference>
<dbReference type="EMBL" id="JAESWA010000022">
    <property type="protein sequence ID" value="MBL4931727.1"/>
    <property type="molecule type" value="Genomic_DNA"/>
</dbReference>
<comment type="caution">
    <text evidence="4">The sequence shown here is derived from an EMBL/GenBank/DDBJ whole genome shotgun (WGS) entry which is preliminary data.</text>
</comment>
<evidence type="ECO:0000313" key="5">
    <source>
        <dbReference type="Proteomes" id="UP000623681"/>
    </source>
</evidence>
<dbReference type="Proteomes" id="UP000623681">
    <property type="component" value="Unassembled WGS sequence"/>
</dbReference>
<evidence type="ECO:0000313" key="4">
    <source>
        <dbReference type="EMBL" id="MBL4931727.1"/>
    </source>
</evidence>
<dbReference type="PANTHER" id="PTHR30149:SF0">
    <property type="entry name" value="HYDROGENASE MATURATION FACTOR HYPD"/>
    <property type="match status" value="1"/>
</dbReference>
<dbReference type="AlphaFoldDB" id="A0A937FG98"/>
<dbReference type="GO" id="GO:0051604">
    <property type="term" value="P:protein maturation"/>
    <property type="evidence" value="ECO:0007669"/>
    <property type="project" value="TreeGrafter"/>
</dbReference>
<evidence type="ECO:0000256" key="2">
    <source>
        <dbReference type="ARBA" id="ARBA00022723"/>
    </source>
</evidence>
<dbReference type="GO" id="GO:0051539">
    <property type="term" value="F:4 iron, 4 sulfur cluster binding"/>
    <property type="evidence" value="ECO:0007669"/>
    <property type="project" value="TreeGrafter"/>
</dbReference>
<accession>A0A937FG98</accession>
<dbReference type="InterPro" id="IPR042244">
    <property type="entry name" value="HypD_2_sf"/>
</dbReference>
<dbReference type="Pfam" id="PF01924">
    <property type="entry name" value="HypD"/>
    <property type="match status" value="1"/>
</dbReference>
<dbReference type="Gene3D" id="3.40.50.11750">
    <property type="entry name" value="HypD, alpha/beta domain 1"/>
    <property type="match status" value="2"/>
</dbReference>
<organism evidence="4 5">
    <name type="scientific">Clostridium paridis</name>
    <dbReference type="NCBI Taxonomy" id="2803863"/>
    <lineage>
        <taxon>Bacteria</taxon>
        <taxon>Bacillati</taxon>
        <taxon>Bacillota</taxon>
        <taxon>Clostridia</taxon>
        <taxon>Eubacteriales</taxon>
        <taxon>Clostridiaceae</taxon>
        <taxon>Clostridium</taxon>
    </lineage>
</organism>
<sequence length="359" mass="40651">MKFIDEYRNQQYAGVLVKEIEKLSNKEITIMEVCGTHTMSIFKYGIKNILPKNIKIISGPGCPVCVTPESYIDIAINLSKREDVIIVTFGDMLRVPGKEGTLLNRKSIDNNIRIVYSSMDAINIAINNPYKKVVFLSLGFEATTPMAALTAIEVKNRKINNFLFLTSHRKMPPIIEKLSKDPELKTDGYLLPGHVCAITGIKEFENLSSRYKIPGVVTGFEPVDILQGIKKLVEIVNKNEARVINEYKRVVREKGNENAQKYINKVFKSSDGEWRGIGRVIESEFVLKDEYEAYDAIRYFNIEVERNREISICRCGEILTGKITPKMCPLFRKVCTPENPVGACMVSTEGTCSAYYKYS</sequence>
<gene>
    <name evidence="4" type="primary">hypD</name>
    <name evidence="4" type="ORF">JK634_07925</name>
</gene>
<evidence type="ECO:0000256" key="1">
    <source>
        <dbReference type="ARBA" id="ARBA00007888"/>
    </source>
</evidence>
<name>A0A937FG98_9CLOT</name>
<dbReference type="PANTHER" id="PTHR30149">
    <property type="entry name" value="HYDROGENASE PROTEIN ASSEMBLY PROTEIN HYPD"/>
    <property type="match status" value="1"/>
</dbReference>
<dbReference type="GO" id="GO:0070025">
    <property type="term" value="F:carbon monoxide binding"/>
    <property type="evidence" value="ECO:0007669"/>
    <property type="project" value="TreeGrafter"/>
</dbReference>
<keyword evidence="3" id="KW-0408">Iron</keyword>
<reference evidence="4" key="1">
    <citation type="submission" date="2021-01" db="EMBL/GenBank/DDBJ databases">
        <title>Genome public.</title>
        <authorList>
            <person name="Liu C."/>
            <person name="Sun Q."/>
        </authorList>
    </citation>
    <scope>NUCLEOTIDE SEQUENCE</scope>
    <source>
        <strain evidence="4">YIM B02565</strain>
    </source>
</reference>
<evidence type="ECO:0000256" key="3">
    <source>
        <dbReference type="ARBA" id="ARBA00023004"/>
    </source>
</evidence>
<protein>
    <submittedName>
        <fullName evidence="4">Hydrogenase formation protein HypD</fullName>
    </submittedName>
</protein>
<dbReference type="InterPro" id="IPR002780">
    <property type="entry name" value="Hyd_form_HypD"/>
</dbReference>
<keyword evidence="2" id="KW-0479">Metal-binding</keyword>
<dbReference type="InterPro" id="IPR042243">
    <property type="entry name" value="HypD_1"/>
</dbReference>
<dbReference type="GO" id="GO:0005506">
    <property type="term" value="F:iron ion binding"/>
    <property type="evidence" value="ECO:0007669"/>
    <property type="project" value="TreeGrafter"/>
</dbReference>
<dbReference type="RefSeq" id="WP_202767114.1">
    <property type="nucleotide sequence ID" value="NZ_JAESWA010000022.1"/>
</dbReference>